<feature type="transmembrane region" description="Helical" evidence="8">
    <location>
        <begin position="29"/>
        <end position="51"/>
    </location>
</feature>
<feature type="transmembrane region" description="Helical" evidence="8">
    <location>
        <begin position="58"/>
        <end position="79"/>
    </location>
</feature>
<dbReference type="EMBL" id="JACHWR010000001">
    <property type="protein sequence ID" value="MBB3041710.1"/>
    <property type="molecule type" value="Genomic_DNA"/>
</dbReference>
<dbReference type="AlphaFoldDB" id="A0A7W4VTV7"/>
<evidence type="ECO:0000256" key="8">
    <source>
        <dbReference type="SAM" id="Phobius"/>
    </source>
</evidence>
<organism evidence="9 10">
    <name type="scientific">Nocardioides soli</name>
    <dbReference type="NCBI Taxonomy" id="1036020"/>
    <lineage>
        <taxon>Bacteria</taxon>
        <taxon>Bacillati</taxon>
        <taxon>Actinomycetota</taxon>
        <taxon>Actinomycetes</taxon>
        <taxon>Propionibacteriales</taxon>
        <taxon>Nocardioidaceae</taxon>
        <taxon>Nocardioides</taxon>
    </lineage>
</organism>
<comment type="similarity">
    <text evidence="7">Belongs to the drug/metabolite transporter (DMT) superfamily. Small multidrug resistance (SMR) (TC 2.A.7.1) family.</text>
</comment>
<evidence type="ECO:0000256" key="6">
    <source>
        <dbReference type="ARBA" id="ARBA00023136"/>
    </source>
</evidence>
<dbReference type="FunFam" id="1.10.3730.20:FF:000001">
    <property type="entry name" value="Quaternary ammonium compound resistance transporter SugE"/>
    <property type="match status" value="1"/>
</dbReference>
<comment type="subcellular location">
    <subcellularLocation>
        <location evidence="1 7">Cell membrane</location>
        <topology evidence="1 7">Multi-pass membrane protein</topology>
    </subcellularLocation>
</comment>
<evidence type="ECO:0000313" key="10">
    <source>
        <dbReference type="Proteomes" id="UP000589626"/>
    </source>
</evidence>
<evidence type="ECO:0000256" key="1">
    <source>
        <dbReference type="ARBA" id="ARBA00004651"/>
    </source>
</evidence>
<dbReference type="Gene3D" id="1.10.3730.20">
    <property type="match status" value="1"/>
</dbReference>
<dbReference type="Pfam" id="PF00893">
    <property type="entry name" value="Multi_Drug_Res"/>
    <property type="match status" value="1"/>
</dbReference>
<evidence type="ECO:0000313" key="9">
    <source>
        <dbReference type="EMBL" id="MBB3041710.1"/>
    </source>
</evidence>
<keyword evidence="10" id="KW-1185">Reference proteome</keyword>
<dbReference type="InterPro" id="IPR045324">
    <property type="entry name" value="Small_multidrug_res"/>
</dbReference>
<keyword evidence="5 8" id="KW-1133">Transmembrane helix</keyword>
<feature type="transmembrane region" description="Helical" evidence="8">
    <location>
        <begin position="85"/>
        <end position="104"/>
    </location>
</feature>
<dbReference type="PANTHER" id="PTHR30561:SF1">
    <property type="entry name" value="MULTIDRUG TRANSPORTER EMRE"/>
    <property type="match status" value="1"/>
</dbReference>
<keyword evidence="3" id="KW-1003">Cell membrane</keyword>
<gene>
    <name evidence="9" type="ORF">FHU40_001511</name>
</gene>
<dbReference type="InterPro" id="IPR000390">
    <property type="entry name" value="Small_drug/metabolite_transptr"/>
</dbReference>
<reference evidence="9 10" key="1">
    <citation type="submission" date="2020-08" db="EMBL/GenBank/DDBJ databases">
        <title>Sequencing the genomes of 1000 actinobacteria strains.</title>
        <authorList>
            <person name="Klenk H.-P."/>
        </authorList>
    </citation>
    <scope>NUCLEOTIDE SEQUENCE [LARGE SCALE GENOMIC DNA]</scope>
    <source>
        <strain evidence="9 10">DSM 105498</strain>
    </source>
</reference>
<proteinExistence type="inferred from homology"/>
<evidence type="ECO:0000256" key="7">
    <source>
        <dbReference type="RuleBase" id="RU003942"/>
    </source>
</evidence>
<keyword evidence="4 7" id="KW-0812">Transmembrane</keyword>
<evidence type="ECO:0000256" key="2">
    <source>
        <dbReference type="ARBA" id="ARBA00022448"/>
    </source>
</evidence>
<evidence type="ECO:0000256" key="3">
    <source>
        <dbReference type="ARBA" id="ARBA00022475"/>
    </source>
</evidence>
<dbReference type="SUPFAM" id="SSF103481">
    <property type="entry name" value="Multidrug resistance efflux transporter EmrE"/>
    <property type="match status" value="1"/>
</dbReference>
<dbReference type="GO" id="GO:0005886">
    <property type="term" value="C:plasma membrane"/>
    <property type="evidence" value="ECO:0007669"/>
    <property type="project" value="UniProtKB-SubCell"/>
</dbReference>
<dbReference type="Proteomes" id="UP000589626">
    <property type="component" value="Unassembled WGS sequence"/>
</dbReference>
<dbReference type="InterPro" id="IPR037185">
    <property type="entry name" value="EmrE-like"/>
</dbReference>
<comment type="caution">
    <text evidence="9">The sequence shown here is derived from an EMBL/GenBank/DDBJ whole genome shotgun (WGS) entry which is preliminary data.</text>
</comment>
<dbReference type="PANTHER" id="PTHR30561">
    <property type="entry name" value="SMR FAMILY PROTON-DEPENDENT DRUG EFFLUX TRANSPORTER SUGE"/>
    <property type="match status" value="1"/>
</dbReference>
<dbReference type="RefSeq" id="WP_183591587.1">
    <property type="nucleotide sequence ID" value="NZ_JACHWR010000001.1"/>
</dbReference>
<dbReference type="GO" id="GO:0022857">
    <property type="term" value="F:transmembrane transporter activity"/>
    <property type="evidence" value="ECO:0007669"/>
    <property type="project" value="InterPro"/>
</dbReference>
<sequence length="107" mass="10856">MLAGILLVLAIAVEVGASALLPKADGFTNIPWTIVVMSGYAVAIGLLAIIVKTVPVSVAYAIWSGAGTALVAVVGYLFLGESMDWLKFASLAMIVAGVVGLNLTGAH</sequence>
<accession>A0A7W4VTV7</accession>
<evidence type="ECO:0000256" key="4">
    <source>
        <dbReference type="ARBA" id="ARBA00022692"/>
    </source>
</evidence>
<protein>
    <submittedName>
        <fullName evidence="9">Small multidrug resistance pump</fullName>
    </submittedName>
</protein>
<evidence type="ECO:0000256" key="5">
    <source>
        <dbReference type="ARBA" id="ARBA00022989"/>
    </source>
</evidence>
<keyword evidence="6 8" id="KW-0472">Membrane</keyword>
<name>A0A7W4VTV7_9ACTN</name>
<keyword evidence="2" id="KW-0813">Transport</keyword>